<evidence type="ECO:0000313" key="1">
    <source>
        <dbReference type="EnsemblProtists" id="EOD39089"/>
    </source>
</evidence>
<dbReference type="Proteomes" id="UP000013827">
    <property type="component" value="Unassembled WGS sequence"/>
</dbReference>
<reference evidence="2" key="1">
    <citation type="journal article" date="2013" name="Nature">
        <title>Pan genome of the phytoplankton Emiliania underpins its global distribution.</title>
        <authorList>
            <person name="Read B.A."/>
            <person name="Kegel J."/>
            <person name="Klute M.J."/>
            <person name="Kuo A."/>
            <person name="Lefebvre S.C."/>
            <person name="Maumus F."/>
            <person name="Mayer C."/>
            <person name="Miller J."/>
            <person name="Monier A."/>
            <person name="Salamov A."/>
            <person name="Young J."/>
            <person name="Aguilar M."/>
            <person name="Claverie J.M."/>
            <person name="Frickenhaus S."/>
            <person name="Gonzalez K."/>
            <person name="Herman E.K."/>
            <person name="Lin Y.C."/>
            <person name="Napier J."/>
            <person name="Ogata H."/>
            <person name="Sarno A.F."/>
            <person name="Shmutz J."/>
            <person name="Schroeder D."/>
            <person name="de Vargas C."/>
            <person name="Verret F."/>
            <person name="von Dassow P."/>
            <person name="Valentin K."/>
            <person name="Van de Peer Y."/>
            <person name="Wheeler G."/>
            <person name="Dacks J.B."/>
            <person name="Delwiche C.F."/>
            <person name="Dyhrman S.T."/>
            <person name="Glockner G."/>
            <person name="John U."/>
            <person name="Richards T."/>
            <person name="Worden A.Z."/>
            <person name="Zhang X."/>
            <person name="Grigoriev I.V."/>
            <person name="Allen A.E."/>
            <person name="Bidle K."/>
            <person name="Borodovsky M."/>
            <person name="Bowler C."/>
            <person name="Brownlee C."/>
            <person name="Cock J.M."/>
            <person name="Elias M."/>
            <person name="Gladyshev V.N."/>
            <person name="Groth M."/>
            <person name="Guda C."/>
            <person name="Hadaegh A."/>
            <person name="Iglesias-Rodriguez M.D."/>
            <person name="Jenkins J."/>
            <person name="Jones B.M."/>
            <person name="Lawson T."/>
            <person name="Leese F."/>
            <person name="Lindquist E."/>
            <person name="Lobanov A."/>
            <person name="Lomsadze A."/>
            <person name="Malik S.B."/>
            <person name="Marsh M.E."/>
            <person name="Mackinder L."/>
            <person name="Mock T."/>
            <person name="Mueller-Roeber B."/>
            <person name="Pagarete A."/>
            <person name="Parker M."/>
            <person name="Probert I."/>
            <person name="Quesneville H."/>
            <person name="Raines C."/>
            <person name="Rensing S.A."/>
            <person name="Riano-Pachon D.M."/>
            <person name="Richier S."/>
            <person name="Rokitta S."/>
            <person name="Shiraiwa Y."/>
            <person name="Soanes D.M."/>
            <person name="van der Giezen M."/>
            <person name="Wahlund T.M."/>
            <person name="Williams B."/>
            <person name="Wilson W."/>
            <person name="Wolfe G."/>
            <person name="Wurch L.L."/>
        </authorList>
    </citation>
    <scope>NUCLEOTIDE SEQUENCE</scope>
</reference>
<sequence>MSPAAASERRKEAASRMLFRNVLATWSTSFSFIFEANSCGAPRRQQTQSLLQEQDQQLSVLGQGVKRVKALAGDMRTELQASGSLARRPPRGSGFPRDLCTRWWWQDTPHLAAPALEQTVILENLEDDIDSADSSMKSMRSRMNALYAQTASSERAQRVTRRPGCFAILSRAPAKADVGVRRAGGQGELLAQKANGGRSWLLPGDPTVDEEK</sequence>
<keyword evidence="2" id="KW-1185">Reference proteome</keyword>
<protein>
    <recommendedName>
        <fullName evidence="3">t-SNARE coiled-coil homology domain-containing protein</fullName>
    </recommendedName>
</protein>
<dbReference type="AlphaFoldDB" id="A0A0D3KTK4"/>
<dbReference type="RefSeq" id="XP_005791518.1">
    <property type="nucleotide sequence ID" value="XM_005791461.1"/>
</dbReference>
<dbReference type="GeneID" id="17284361"/>
<reference evidence="1" key="2">
    <citation type="submission" date="2024-10" db="UniProtKB">
        <authorList>
            <consortium name="EnsemblProtists"/>
        </authorList>
    </citation>
    <scope>IDENTIFICATION</scope>
</reference>
<accession>A0A0D3KTK4</accession>
<evidence type="ECO:0000313" key="2">
    <source>
        <dbReference type="Proteomes" id="UP000013827"/>
    </source>
</evidence>
<dbReference type="KEGG" id="ehx:EMIHUDRAFT_251562"/>
<dbReference type="SUPFAM" id="SSF58038">
    <property type="entry name" value="SNARE fusion complex"/>
    <property type="match status" value="1"/>
</dbReference>
<dbReference type="PaxDb" id="2903-EOD39089"/>
<proteinExistence type="predicted"/>
<dbReference type="Gene3D" id="1.20.5.110">
    <property type="match status" value="1"/>
</dbReference>
<evidence type="ECO:0008006" key="3">
    <source>
        <dbReference type="Google" id="ProtNLM"/>
    </source>
</evidence>
<dbReference type="HOGENOM" id="CLU_1301696_0_0_1"/>
<dbReference type="EnsemblProtists" id="EOD39089">
    <property type="protein sequence ID" value="EOD39089"/>
    <property type="gene ID" value="EMIHUDRAFT_251562"/>
</dbReference>
<organism evidence="1 2">
    <name type="scientific">Emiliania huxleyi (strain CCMP1516)</name>
    <dbReference type="NCBI Taxonomy" id="280463"/>
    <lineage>
        <taxon>Eukaryota</taxon>
        <taxon>Haptista</taxon>
        <taxon>Haptophyta</taxon>
        <taxon>Prymnesiophyceae</taxon>
        <taxon>Isochrysidales</taxon>
        <taxon>Noelaerhabdaceae</taxon>
        <taxon>Emiliania</taxon>
    </lineage>
</organism>
<name>A0A0D3KTK4_EMIH1</name>
<dbReference type="CDD" id="cd15841">
    <property type="entry name" value="SNARE_Qc"/>
    <property type="match status" value="1"/>
</dbReference>